<evidence type="ECO:0000256" key="1">
    <source>
        <dbReference type="SAM" id="MobiDB-lite"/>
    </source>
</evidence>
<reference evidence="2 3" key="1">
    <citation type="journal article" date="2024" name="G3 (Bethesda)">
        <title>Genome assembly of Hibiscus sabdariffa L. provides insights into metabolisms of medicinal natural products.</title>
        <authorList>
            <person name="Kim T."/>
        </authorList>
    </citation>
    <scope>NUCLEOTIDE SEQUENCE [LARGE SCALE GENOMIC DNA]</scope>
    <source>
        <strain evidence="2">TK-2024</strain>
        <tissue evidence="2">Old leaves</tissue>
    </source>
</reference>
<feature type="region of interest" description="Disordered" evidence="1">
    <location>
        <begin position="84"/>
        <end position="110"/>
    </location>
</feature>
<keyword evidence="3" id="KW-1185">Reference proteome</keyword>
<dbReference type="EMBL" id="JBBPBN010000005">
    <property type="protein sequence ID" value="KAK9037190.1"/>
    <property type="molecule type" value="Genomic_DNA"/>
</dbReference>
<name>A0ABR2TIT8_9ROSI</name>
<sequence length="110" mass="12659">MDAHRQKEMDVKAIAQVEEKKGNWSSSIRRKRRCGRLLSESNLDLCCYLKVVEDEVGFDIYNHSYESWEDACKGLIPYVQRQVAGEPSTPVEETADTEPRNPPLTQLFVQ</sequence>
<dbReference type="Proteomes" id="UP001396334">
    <property type="component" value="Unassembled WGS sequence"/>
</dbReference>
<comment type="caution">
    <text evidence="2">The sequence shown here is derived from an EMBL/GenBank/DDBJ whole genome shotgun (WGS) entry which is preliminary data.</text>
</comment>
<accession>A0ABR2TIT8</accession>
<evidence type="ECO:0000313" key="3">
    <source>
        <dbReference type="Proteomes" id="UP001396334"/>
    </source>
</evidence>
<gene>
    <name evidence="2" type="ORF">V6N11_022111</name>
</gene>
<evidence type="ECO:0000313" key="2">
    <source>
        <dbReference type="EMBL" id="KAK9037190.1"/>
    </source>
</evidence>
<protein>
    <submittedName>
        <fullName evidence="2">Uncharacterized protein</fullName>
    </submittedName>
</protein>
<proteinExistence type="predicted"/>
<organism evidence="2 3">
    <name type="scientific">Hibiscus sabdariffa</name>
    <name type="common">roselle</name>
    <dbReference type="NCBI Taxonomy" id="183260"/>
    <lineage>
        <taxon>Eukaryota</taxon>
        <taxon>Viridiplantae</taxon>
        <taxon>Streptophyta</taxon>
        <taxon>Embryophyta</taxon>
        <taxon>Tracheophyta</taxon>
        <taxon>Spermatophyta</taxon>
        <taxon>Magnoliopsida</taxon>
        <taxon>eudicotyledons</taxon>
        <taxon>Gunneridae</taxon>
        <taxon>Pentapetalae</taxon>
        <taxon>rosids</taxon>
        <taxon>malvids</taxon>
        <taxon>Malvales</taxon>
        <taxon>Malvaceae</taxon>
        <taxon>Malvoideae</taxon>
        <taxon>Hibiscus</taxon>
    </lineage>
</organism>